<dbReference type="SUPFAM" id="SSF55729">
    <property type="entry name" value="Acyl-CoA N-acyltransferases (Nat)"/>
    <property type="match status" value="1"/>
</dbReference>
<dbReference type="InterPro" id="IPR000182">
    <property type="entry name" value="GNAT_dom"/>
</dbReference>
<evidence type="ECO:0000259" key="3">
    <source>
        <dbReference type="PROSITE" id="PS51186"/>
    </source>
</evidence>
<evidence type="ECO:0000256" key="1">
    <source>
        <dbReference type="ARBA" id="ARBA00022679"/>
    </source>
</evidence>
<gene>
    <name evidence="4" type="ORF">HNR67_007460</name>
</gene>
<dbReference type="Gene3D" id="3.40.630.30">
    <property type="match status" value="1"/>
</dbReference>
<name>A0A7W7CHG0_9PSEU</name>
<keyword evidence="1 4" id="KW-0808">Transferase</keyword>
<protein>
    <submittedName>
        <fullName evidence="4">GNAT superfamily N-acetyltransferase</fullName>
    </submittedName>
</protein>
<proteinExistence type="predicted"/>
<sequence length="149" mass="16812">MPVREATPADLDDICDLIQEHATYEGNQTLTLNRAEMAEHLFGPQPWAAVLIAEPPDHPGTTAGFALWHNTFSTWAAQPGIWLDDLFVRAGYRGYGLGRELLAELRRRTDGRVEWEVRWGNTSAEGFYRSLGAEPVDGWTRYRWNVPAG</sequence>
<reference evidence="4 5" key="1">
    <citation type="submission" date="2020-08" db="EMBL/GenBank/DDBJ databases">
        <title>Sequencing the genomes of 1000 actinobacteria strains.</title>
        <authorList>
            <person name="Klenk H.-P."/>
        </authorList>
    </citation>
    <scope>NUCLEOTIDE SEQUENCE [LARGE SCALE GENOMIC DNA]</scope>
    <source>
        <strain evidence="4 5">DSM 44230</strain>
    </source>
</reference>
<evidence type="ECO:0000313" key="4">
    <source>
        <dbReference type="EMBL" id="MBB4681342.1"/>
    </source>
</evidence>
<dbReference type="EMBL" id="JACHMH010000001">
    <property type="protein sequence ID" value="MBB4681342.1"/>
    <property type="molecule type" value="Genomic_DNA"/>
</dbReference>
<keyword evidence="2" id="KW-0012">Acyltransferase</keyword>
<dbReference type="Pfam" id="PF00583">
    <property type="entry name" value="Acetyltransf_1"/>
    <property type="match status" value="1"/>
</dbReference>
<dbReference type="PANTHER" id="PTHR10545:SF29">
    <property type="entry name" value="GH14572P-RELATED"/>
    <property type="match status" value="1"/>
</dbReference>
<evidence type="ECO:0000256" key="2">
    <source>
        <dbReference type="ARBA" id="ARBA00023315"/>
    </source>
</evidence>
<dbReference type="RefSeq" id="WP_185007843.1">
    <property type="nucleotide sequence ID" value="NZ_BAAAUI010000008.1"/>
</dbReference>
<organism evidence="4 5">
    <name type="scientific">Crossiella cryophila</name>
    <dbReference type="NCBI Taxonomy" id="43355"/>
    <lineage>
        <taxon>Bacteria</taxon>
        <taxon>Bacillati</taxon>
        <taxon>Actinomycetota</taxon>
        <taxon>Actinomycetes</taxon>
        <taxon>Pseudonocardiales</taxon>
        <taxon>Pseudonocardiaceae</taxon>
        <taxon>Crossiella</taxon>
    </lineage>
</organism>
<dbReference type="CDD" id="cd04301">
    <property type="entry name" value="NAT_SF"/>
    <property type="match status" value="1"/>
</dbReference>
<dbReference type="InterPro" id="IPR051016">
    <property type="entry name" value="Diverse_Substrate_AcTransf"/>
</dbReference>
<keyword evidence="5" id="KW-1185">Reference proteome</keyword>
<dbReference type="PROSITE" id="PS51186">
    <property type="entry name" value="GNAT"/>
    <property type="match status" value="1"/>
</dbReference>
<evidence type="ECO:0000313" key="5">
    <source>
        <dbReference type="Proteomes" id="UP000533598"/>
    </source>
</evidence>
<dbReference type="PANTHER" id="PTHR10545">
    <property type="entry name" value="DIAMINE N-ACETYLTRANSFERASE"/>
    <property type="match status" value="1"/>
</dbReference>
<comment type="caution">
    <text evidence="4">The sequence shown here is derived from an EMBL/GenBank/DDBJ whole genome shotgun (WGS) entry which is preliminary data.</text>
</comment>
<dbReference type="GO" id="GO:0008080">
    <property type="term" value="F:N-acetyltransferase activity"/>
    <property type="evidence" value="ECO:0007669"/>
    <property type="project" value="UniProtKB-ARBA"/>
</dbReference>
<accession>A0A7W7CHG0</accession>
<dbReference type="Proteomes" id="UP000533598">
    <property type="component" value="Unassembled WGS sequence"/>
</dbReference>
<dbReference type="InterPro" id="IPR016181">
    <property type="entry name" value="Acyl_CoA_acyltransferase"/>
</dbReference>
<feature type="domain" description="N-acetyltransferase" evidence="3">
    <location>
        <begin position="1"/>
        <end position="149"/>
    </location>
</feature>
<dbReference type="AlphaFoldDB" id="A0A7W7CHG0"/>